<dbReference type="InterPro" id="IPR036390">
    <property type="entry name" value="WH_DNA-bd_sf"/>
</dbReference>
<dbReference type="Pfam" id="PF02082">
    <property type="entry name" value="Rrf2"/>
    <property type="match status" value="1"/>
</dbReference>
<dbReference type="Gene3D" id="1.10.10.10">
    <property type="entry name" value="Winged helix-like DNA-binding domain superfamily/Winged helix DNA-binding domain"/>
    <property type="match status" value="1"/>
</dbReference>
<dbReference type="PROSITE" id="PS01332">
    <property type="entry name" value="HTH_RRF2_1"/>
    <property type="match status" value="1"/>
</dbReference>
<protein>
    <submittedName>
        <fullName evidence="1">Rrf2 family transcriptional regulator</fullName>
    </submittedName>
</protein>
<proteinExistence type="predicted"/>
<dbReference type="SUPFAM" id="SSF46785">
    <property type="entry name" value="Winged helix' DNA-binding domain"/>
    <property type="match status" value="1"/>
</dbReference>
<dbReference type="InterPro" id="IPR030489">
    <property type="entry name" value="TR_Rrf2-type_CS"/>
</dbReference>
<dbReference type="RefSeq" id="WP_345256437.1">
    <property type="nucleotide sequence ID" value="NZ_BAABGY010000008.1"/>
</dbReference>
<sequence length="154" mass="16858">MLFSKSFGYAIRGILYIATSSDSGAPVQTEAIARELGVPMHFTRKVLKQLAQKGILVSSKGQRGGFLLAEGVLEKPLIELVEATDGVALFHTCILRLRACDHRNPCPMHEHFKGIQDDIRTVLSSHTIGGLLSPGRAALLRSLMVEGQFEKFAR</sequence>
<evidence type="ECO:0000313" key="1">
    <source>
        <dbReference type="EMBL" id="GAA4334503.1"/>
    </source>
</evidence>
<dbReference type="EMBL" id="BAABGY010000008">
    <property type="protein sequence ID" value="GAA4334503.1"/>
    <property type="molecule type" value="Genomic_DNA"/>
</dbReference>
<reference evidence="2" key="1">
    <citation type="journal article" date="2019" name="Int. J. Syst. Evol. Microbiol.">
        <title>The Global Catalogue of Microorganisms (GCM) 10K type strain sequencing project: providing services to taxonomists for standard genome sequencing and annotation.</title>
        <authorList>
            <consortium name="The Broad Institute Genomics Platform"/>
            <consortium name="The Broad Institute Genome Sequencing Center for Infectious Disease"/>
            <person name="Wu L."/>
            <person name="Ma J."/>
        </authorList>
    </citation>
    <scope>NUCLEOTIDE SEQUENCE [LARGE SCALE GENOMIC DNA]</scope>
    <source>
        <strain evidence="2">JCM 17919</strain>
    </source>
</reference>
<name>A0ABP8H5W3_9BACT</name>
<keyword evidence="2" id="KW-1185">Reference proteome</keyword>
<dbReference type="Proteomes" id="UP001501725">
    <property type="component" value="Unassembled WGS sequence"/>
</dbReference>
<dbReference type="PANTHER" id="PTHR33221">
    <property type="entry name" value="WINGED HELIX-TURN-HELIX TRANSCRIPTIONAL REGULATOR, RRF2 FAMILY"/>
    <property type="match status" value="1"/>
</dbReference>
<accession>A0ABP8H5W3</accession>
<gene>
    <name evidence="1" type="ORF">GCM10023184_28630</name>
</gene>
<organism evidence="1 2">
    <name type="scientific">Flaviaesturariibacter amylovorans</name>
    <dbReference type="NCBI Taxonomy" id="1084520"/>
    <lineage>
        <taxon>Bacteria</taxon>
        <taxon>Pseudomonadati</taxon>
        <taxon>Bacteroidota</taxon>
        <taxon>Chitinophagia</taxon>
        <taxon>Chitinophagales</taxon>
        <taxon>Chitinophagaceae</taxon>
        <taxon>Flaviaestuariibacter</taxon>
    </lineage>
</organism>
<dbReference type="InterPro" id="IPR036388">
    <property type="entry name" value="WH-like_DNA-bd_sf"/>
</dbReference>
<dbReference type="InterPro" id="IPR000944">
    <property type="entry name" value="Tscrpt_reg_Rrf2"/>
</dbReference>
<comment type="caution">
    <text evidence="1">The sequence shown here is derived from an EMBL/GenBank/DDBJ whole genome shotgun (WGS) entry which is preliminary data.</text>
</comment>
<dbReference type="PROSITE" id="PS51197">
    <property type="entry name" value="HTH_RRF2_2"/>
    <property type="match status" value="1"/>
</dbReference>
<dbReference type="NCBIfam" id="TIGR00738">
    <property type="entry name" value="rrf2_super"/>
    <property type="match status" value="1"/>
</dbReference>
<evidence type="ECO:0000313" key="2">
    <source>
        <dbReference type="Proteomes" id="UP001501725"/>
    </source>
</evidence>
<dbReference type="PANTHER" id="PTHR33221:SF15">
    <property type="entry name" value="HTH-TYPE TRANSCRIPTIONAL REGULATOR YWGB-RELATED"/>
    <property type="match status" value="1"/>
</dbReference>